<evidence type="ECO:0008006" key="3">
    <source>
        <dbReference type="Google" id="ProtNLM"/>
    </source>
</evidence>
<gene>
    <name evidence="2" type="ORF">Scaly_3118700</name>
</gene>
<dbReference type="Gene3D" id="3.60.10.10">
    <property type="entry name" value="Endonuclease/exonuclease/phosphatase"/>
    <property type="match status" value="1"/>
</dbReference>
<sequence length="633" mass="72663">MLTPSNRQTFKNSSLQILNQLRLENKLQLMRLVAGLGIQGAFTVRMINAKHVLISQSIDMDFSRLWLRRICKGKEPKGKEVDSSTARQVFAEKSKRSYRGTKRDSFADNDLKLNAANDINPTVDGNVPVDDALNADDANAYSELPAPPENDYDLETNLMIELENESMEQYINESREGKESIGHTSSPSSLEDCAVRGKHNRSPSTEENFQPGCTFDFDEPKGNTEGLRSVDKQKHIHWLCLEHKPQILVIIEPKVNLDERYFYRWLGFDKVVHNANSKIWCFWKNEFTCDILISHEQYLHVRLSSTRFPNGLLCSLVYAKHTRAERRELWDDLRNIDPGEEPWLLGEKNTKYFHSLVKKKRKQSHIHQIQHKGTTLTSREAIQESVVEYFTQAFSDEGDTVFDDLHCIPTLLSEEDVAQLHNKPTIEDVKTVVFDMCSDSTAGPDGFSALFTQCCWDIIAEDLFEAVLDFFASSTPPKSFTTTSVVLVIMAEYLSRGLDNLFYHHPRLRFFARSDLSVSHLAFIDDIIIFTKGGRKDLGVLMNFLKHYESITGRRINEDKSSFTVDKKTPNLRIQVIQQATGFRLKFLQSHTLVLQCLRETKKALYLMELSRKYRARSQAGRKPSSHTEEDFS</sequence>
<evidence type="ECO:0000256" key="1">
    <source>
        <dbReference type="SAM" id="MobiDB-lite"/>
    </source>
</evidence>
<organism evidence="2">
    <name type="scientific">Sesamum calycinum</name>
    <dbReference type="NCBI Taxonomy" id="2727403"/>
    <lineage>
        <taxon>Eukaryota</taxon>
        <taxon>Viridiplantae</taxon>
        <taxon>Streptophyta</taxon>
        <taxon>Embryophyta</taxon>
        <taxon>Tracheophyta</taxon>
        <taxon>Spermatophyta</taxon>
        <taxon>Magnoliopsida</taxon>
        <taxon>eudicotyledons</taxon>
        <taxon>Gunneridae</taxon>
        <taxon>Pentapetalae</taxon>
        <taxon>asterids</taxon>
        <taxon>lamiids</taxon>
        <taxon>Lamiales</taxon>
        <taxon>Pedaliaceae</taxon>
        <taxon>Sesamum</taxon>
    </lineage>
</organism>
<reference evidence="2" key="1">
    <citation type="submission" date="2020-06" db="EMBL/GenBank/DDBJ databases">
        <authorList>
            <person name="Li T."/>
            <person name="Hu X."/>
            <person name="Zhang T."/>
            <person name="Song X."/>
            <person name="Zhang H."/>
            <person name="Dai N."/>
            <person name="Sheng W."/>
            <person name="Hou X."/>
            <person name="Wei L."/>
        </authorList>
    </citation>
    <scope>NUCLEOTIDE SEQUENCE</scope>
    <source>
        <strain evidence="2">KEN8</strain>
        <tissue evidence="2">Leaf</tissue>
    </source>
</reference>
<protein>
    <recommendedName>
        <fullName evidence="3">Reverse transcriptase domain-containing protein</fullName>
    </recommendedName>
</protein>
<name>A0AAW2JJC5_9LAMI</name>
<comment type="caution">
    <text evidence="2">The sequence shown here is derived from an EMBL/GenBank/DDBJ whole genome shotgun (WGS) entry which is preliminary data.</text>
</comment>
<accession>A0AAW2JJC5</accession>
<proteinExistence type="predicted"/>
<evidence type="ECO:0000313" key="2">
    <source>
        <dbReference type="EMBL" id="KAL0294604.1"/>
    </source>
</evidence>
<dbReference type="InterPro" id="IPR036691">
    <property type="entry name" value="Endo/exonu/phosph_ase_sf"/>
</dbReference>
<dbReference type="EMBL" id="JACGWM010001168">
    <property type="protein sequence ID" value="KAL0294604.1"/>
    <property type="molecule type" value="Genomic_DNA"/>
</dbReference>
<feature type="region of interest" description="Disordered" evidence="1">
    <location>
        <begin position="175"/>
        <end position="213"/>
    </location>
</feature>
<dbReference type="AlphaFoldDB" id="A0AAW2JJC5"/>
<reference evidence="2" key="2">
    <citation type="journal article" date="2024" name="Plant">
        <title>Genomic evolution and insights into agronomic trait innovations of Sesamum species.</title>
        <authorList>
            <person name="Miao H."/>
            <person name="Wang L."/>
            <person name="Qu L."/>
            <person name="Liu H."/>
            <person name="Sun Y."/>
            <person name="Le M."/>
            <person name="Wang Q."/>
            <person name="Wei S."/>
            <person name="Zheng Y."/>
            <person name="Lin W."/>
            <person name="Duan Y."/>
            <person name="Cao H."/>
            <person name="Xiong S."/>
            <person name="Wang X."/>
            <person name="Wei L."/>
            <person name="Li C."/>
            <person name="Ma Q."/>
            <person name="Ju M."/>
            <person name="Zhao R."/>
            <person name="Li G."/>
            <person name="Mu C."/>
            <person name="Tian Q."/>
            <person name="Mei H."/>
            <person name="Zhang T."/>
            <person name="Gao T."/>
            <person name="Zhang H."/>
        </authorList>
    </citation>
    <scope>NUCLEOTIDE SEQUENCE</scope>
    <source>
        <strain evidence="2">KEN8</strain>
    </source>
</reference>